<proteinExistence type="predicted"/>
<sequence length="465" mass="50532">MSPPVLVMPLPEQGHVIPLMELSHRLVEHGLEVTFVCTEHIHKLLLGGGATDEAALGGVRLVSVPDGLADSDDRRDLGKVLDGFTRSIPAHMEELIRVTKAEWLVADSTIVGWCSEVAKKLGVRVACFFPASAAYLGTLLRIPQLIEEGIFDANGFPERQEALERAPNMPPLYPAQMPWSVAGGPEGQQAFFRLVSRNAEATRNADVVVCNTFLDAERTALGLYPEILPIGPLLSRKKKSPVAGQFLPEDTGCLQWLDAHSDKSVVYVAFGTSSAFDPGEIRALAEGLERTGRPFLWVVRPDFTADAAAGSGGGVWTKEWFDGFKERVAGKAMVVSWCAQQQVLAHPAVACFVTHCGWNSTMEAVMNGVPILCWPYFLDHFTHQSYICDIWRTGLAVSPGQDGVGVTKEEVSIKVEQMVTDIGIAQRARSLSDAAHRGLAPGGSSFQNFNTFLKLLGLKERPAAF</sequence>
<keyword evidence="2" id="KW-1185">Reference proteome</keyword>
<name>A0ACD5W7N3_AVESA</name>
<evidence type="ECO:0000313" key="1">
    <source>
        <dbReference type="EnsemblPlants" id="AVESA.00010b.r2.4AG0586240.1.CDS.1"/>
    </source>
</evidence>
<reference evidence="1" key="2">
    <citation type="submission" date="2025-09" db="UniProtKB">
        <authorList>
            <consortium name="EnsemblPlants"/>
        </authorList>
    </citation>
    <scope>IDENTIFICATION</scope>
</reference>
<organism evidence="1 2">
    <name type="scientific">Avena sativa</name>
    <name type="common">Oat</name>
    <dbReference type="NCBI Taxonomy" id="4498"/>
    <lineage>
        <taxon>Eukaryota</taxon>
        <taxon>Viridiplantae</taxon>
        <taxon>Streptophyta</taxon>
        <taxon>Embryophyta</taxon>
        <taxon>Tracheophyta</taxon>
        <taxon>Spermatophyta</taxon>
        <taxon>Magnoliopsida</taxon>
        <taxon>Liliopsida</taxon>
        <taxon>Poales</taxon>
        <taxon>Poaceae</taxon>
        <taxon>BOP clade</taxon>
        <taxon>Pooideae</taxon>
        <taxon>Poodae</taxon>
        <taxon>Poeae</taxon>
        <taxon>Poeae Chloroplast Group 1 (Aveneae type)</taxon>
        <taxon>Aveninae</taxon>
        <taxon>Avena</taxon>
    </lineage>
</organism>
<evidence type="ECO:0000313" key="2">
    <source>
        <dbReference type="Proteomes" id="UP001732700"/>
    </source>
</evidence>
<protein>
    <submittedName>
        <fullName evidence="1">Uncharacterized protein</fullName>
    </submittedName>
</protein>
<dbReference type="EnsemblPlants" id="AVESA.00010b.r2.4AG0586240.1">
    <property type="protein sequence ID" value="AVESA.00010b.r2.4AG0586240.1.CDS.1"/>
    <property type="gene ID" value="AVESA.00010b.r2.4AG0586240"/>
</dbReference>
<dbReference type="Proteomes" id="UP001732700">
    <property type="component" value="Chromosome 4A"/>
</dbReference>
<reference evidence="1" key="1">
    <citation type="submission" date="2021-05" db="EMBL/GenBank/DDBJ databases">
        <authorList>
            <person name="Scholz U."/>
            <person name="Mascher M."/>
            <person name="Fiebig A."/>
        </authorList>
    </citation>
    <scope>NUCLEOTIDE SEQUENCE [LARGE SCALE GENOMIC DNA]</scope>
</reference>
<accession>A0ACD5W7N3</accession>